<accession>A0A328PR88</accession>
<reference evidence="2" key="1">
    <citation type="submission" date="2018-06" db="EMBL/GenBank/DDBJ databases">
        <authorList>
            <person name="Martinez Ocampo F."/>
            <person name="Quiroz Castaneda R.E."/>
            <person name="Rojas Lopez X."/>
        </authorList>
    </citation>
    <scope>NUCLEOTIDE SEQUENCE [LARGE SCALE GENOMIC DNA]</scope>
    <source>
        <strain evidence="2">INIFAP02</strain>
    </source>
</reference>
<protein>
    <submittedName>
        <fullName evidence="1">Uncharacterized protein</fullName>
    </submittedName>
</protein>
<evidence type="ECO:0000313" key="1">
    <source>
        <dbReference type="EMBL" id="RAO95378.1"/>
    </source>
</evidence>
<organism evidence="1 2">
    <name type="scientific">Mycoplasma wenyonii</name>
    <dbReference type="NCBI Taxonomy" id="65123"/>
    <lineage>
        <taxon>Bacteria</taxon>
        <taxon>Bacillati</taxon>
        <taxon>Mycoplasmatota</taxon>
        <taxon>Mollicutes</taxon>
        <taxon>Mycoplasmataceae</taxon>
        <taxon>Mycoplasma</taxon>
    </lineage>
</organism>
<proteinExistence type="predicted"/>
<keyword evidence="2" id="KW-1185">Reference proteome</keyword>
<dbReference type="Proteomes" id="UP000249762">
    <property type="component" value="Unassembled WGS sequence"/>
</dbReference>
<dbReference type="AlphaFoldDB" id="A0A328PR88"/>
<sequence>MERAEQLFLNTDKVCKIRKNKRQVEHTFLAFYRANIFHHRLSYKSFFSRELVQAWELYLSEIQTALAFLGEHEKKFLESCYNNRVSNKNSFIFSRANYYCCLNKYSDKFLDLFDYEFFYCNISQMKQISDVLLIPAMNTQTNGINT</sequence>
<dbReference type="OrthoDB" id="399289at2"/>
<dbReference type="EMBL" id="QKVO01000001">
    <property type="protein sequence ID" value="RAO95378.1"/>
    <property type="molecule type" value="Genomic_DNA"/>
</dbReference>
<gene>
    <name evidence="1" type="ORF">DNK47_00405</name>
</gene>
<evidence type="ECO:0000313" key="2">
    <source>
        <dbReference type="Proteomes" id="UP000249762"/>
    </source>
</evidence>
<comment type="caution">
    <text evidence="1">The sequence shown here is derived from an EMBL/GenBank/DDBJ whole genome shotgun (WGS) entry which is preliminary data.</text>
</comment>
<name>A0A328PR88_9MOLU</name>